<reference evidence="2" key="1">
    <citation type="submission" date="2019-06" db="EMBL/GenBank/DDBJ databases">
        <authorList>
            <person name="Gan P."/>
            <person name="Shirasu K."/>
        </authorList>
    </citation>
    <scope>NUCLEOTIDE SEQUENCE [LARGE SCALE GENOMIC DNA]</scope>
    <source>
        <strain evidence="2">CAD2</strain>
    </source>
</reference>
<evidence type="ECO:0000313" key="2">
    <source>
        <dbReference type="EMBL" id="KAF4853057.1"/>
    </source>
</evidence>
<dbReference type="EMBL" id="QPMT01000037">
    <property type="protein sequence ID" value="KAF4853057.1"/>
    <property type="molecule type" value="Genomic_DNA"/>
</dbReference>
<comment type="caution">
    <text evidence="2">The sequence shown here is derived from an EMBL/GenBank/DDBJ whole genome shotgun (WGS) entry which is preliminary data.</text>
</comment>
<evidence type="ECO:0000256" key="1">
    <source>
        <dbReference type="SAM" id="MobiDB-lite"/>
    </source>
</evidence>
<dbReference type="Proteomes" id="UP000711996">
    <property type="component" value="Unassembled WGS sequence"/>
</dbReference>
<organism evidence="2 3">
    <name type="scientific">Colletotrichum siamense</name>
    <name type="common">Anthracnose fungus</name>
    <dbReference type="NCBI Taxonomy" id="690259"/>
    <lineage>
        <taxon>Eukaryota</taxon>
        <taxon>Fungi</taxon>
        <taxon>Dikarya</taxon>
        <taxon>Ascomycota</taxon>
        <taxon>Pezizomycotina</taxon>
        <taxon>Sordariomycetes</taxon>
        <taxon>Hypocreomycetidae</taxon>
        <taxon>Glomerellales</taxon>
        <taxon>Glomerellaceae</taxon>
        <taxon>Colletotrichum</taxon>
        <taxon>Colletotrichum gloeosporioides species complex</taxon>
    </lineage>
</organism>
<dbReference type="AlphaFoldDB" id="A0A9P5K0X3"/>
<name>A0A9P5K0X3_COLSI</name>
<sequence>MHLRHRNLQNKQASIIVWSRAEPWLLRKACGLYGIERRERRADAGRVRNGDDYLDPSIASPSSFNNLVSSVFSSKRKKLLPAPAQPALTLHVSRVSHGIVIVCLHTHNNTSRAIAAPRPLPPPPSKACDGKSLS</sequence>
<gene>
    <name evidence="2" type="ORF">CGCSCA2_v010126</name>
</gene>
<keyword evidence="3" id="KW-1185">Reference proteome</keyword>
<accession>A0A9P5K0X3</accession>
<proteinExistence type="predicted"/>
<evidence type="ECO:0000313" key="3">
    <source>
        <dbReference type="Proteomes" id="UP000711996"/>
    </source>
</evidence>
<feature type="region of interest" description="Disordered" evidence="1">
    <location>
        <begin position="113"/>
        <end position="134"/>
    </location>
</feature>
<protein>
    <submittedName>
        <fullName evidence="2">Uncharacterized protein</fullName>
    </submittedName>
</protein>